<comment type="subcellular location">
    <subcellularLocation>
        <location evidence="7">Cell membrane</location>
        <topology evidence="7">Peripheral membrane protein</topology>
        <orientation evidence="7">Cytoplasmic side</orientation>
    </subcellularLocation>
    <text evidence="7">Localizes to the Z ring in an FtsZ-dependent manner. Targeted to the membrane through a conserved C-terminal amphipathic helix.</text>
</comment>
<proteinExistence type="inferred from homology"/>
<dbReference type="Proteomes" id="UP000452141">
    <property type="component" value="Unassembled WGS sequence"/>
</dbReference>
<comment type="subunit">
    <text evidence="7">Self-interacts. Interacts with FtsZ.</text>
</comment>
<comment type="function">
    <text evidence="7 8">Cell division protein that is involved in the assembly of the Z ring. May serve as a membrane anchor for the Z ring.</text>
</comment>
<dbReference type="InterPro" id="IPR003494">
    <property type="entry name" value="SHS2_FtsA"/>
</dbReference>
<evidence type="ECO:0000256" key="5">
    <source>
        <dbReference type="ARBA" id="ARBA00023136"/>
    </source>
</evidence>
<evidence type="ECO:0000256" key="1">
    <source>
        <dbReference type="ARBA" id="ARBA00007381"/>
    </source>
</evidence>
<dbReference type="GO" id="GO:0043093">
    <property type="term" value="P:FtsZ-dependent cytokinesis"/>
    <property type="evidence" value="ECO:0007669"/>
    <property type="project" value="UniProtKB-UniRule"/>
</dbReference>
<dbReference type="InterPro" id="IPR018181">
    <property type="entry name" value="Heat_shock_70_CS"/>
</dbReference>
<dbReference type="InterPro" id="IPR020823">
    <property type="entry name" value="Cell_div_FtsA"/>
</dbReference>
<dbReference type="Gene3D" id="3.30.1490.110">
    <property type="match status" value="1"/>
</dbReference>
<organism evidence="11 12">
    <name type="scientific">Lactobacillus equicursoris</name>
    <dbReference type="NCBI Taxonomy" id="420645"/>
    <lineage>
        <taxon>Bacteria</taxon>
        <taxon>Bacillati</taxon>
        <taxon>Bacillota</taxon>
        <taxon>Bacilli</taxon>
        <taxon>Lactobacillales</taxon>
        <taxon>Lactobacillaceae</taxon>
        <taxon>Lactobacillus</taxon>
    </lineage>
</organism>
<evidence type="ECO:0000256" key="4">
    <source>
        <dbReference type="ARBA" id="ARBA00023016"/>
    </source>
</evidence>
<dbReference type="GO" id="GO:0032153">
    <property type="term" value="C:cell division site"/>
    <property type="evidence" value="ECO:0007669"/>
    <property type="project" value="UniProtKB-UniRule"/>
</dbReference>
<keyword evidence="2 7" id="KW-1003">Cell membrane</keyword>
<evidence type="ECO:0000313" key="12">
    <source>
        <dbReference type="Proteomes" id="UP000452141"/>
    </source>
</evidence>
<dbReference type="SUPFAM" id="SSF53067">
    <property type="entry name" value="Actin-like ATPase domain"/>
    <property type="match status" value="2"/>
</dbReference>
<dbReference type="InterPro" id="IPR050696">
    <property type="entry name" value="FtsA/MreB"/>
</dbReference>
<keyword evidence="3 7" id="KW-0132">Cell division</keyword>
<dbReference type="InterPro" id="IPR043129">
    <property type="entry name" value="ATPase_NBD"/>
</dbReference>
<evidence type="ECO:0000256" key="2">
    <source>
        <dbReference type="ARBA" id="ARBA00022475"/>
    </source>
</evidence>
<feature type="compositionally biased region" description="Basic and acidic residues" evidence="9">
    <location>
        <begin position="411"/>
        <end position="430"/>
    </location>
</feature>
<comment type="similarity">
    <text evidence="1">Belongs to the heat shock protein 70 family.</text>
</comment>
<evidence type="ECO:0000256" key="6">
    <source>
        <dbReference type="ARBA" id="ARBA00023306"/>
    </source>
</evidence>
<evidence type="ECO:0000313" key="11">
    <source>
        <dbReference type="EMBL" id="MST79479.1"/>
    </source>
</evidence>
<dbReference type="HAMAP" id="MF_02033">
    <property type="entry name" value="FtsA"/>
    <property type="match status" value="1"/>
</dbReference>
<dbReference type="PANTHER" id="PTHR32432">
    <property type="entry name" value="CELL DIVISION PROTEIN FTSA-RELATED"/>
    <property type="match status" value="1"/>
</dbReference>
<keyword evidence="4" id="KW-0346">Stress response</keyword>
<accession>A0A844FMC2</accession>
<evidence type="ECO:0000259" key="10">
    <source>
        <dbReference type="SMART" id="SM00842"/>
    </source>
</evidence>
<reference evidence="11 12" key="1">
    <citation type="submission" date="2019-08" db="EMBL/GenBank/DDBJ databases">
        <title>In-depth cultivation of the pig gut microbiome towards novel bacterial diversity and tailored functional studies.</title>
        <authorList>
            <person name="Wylensek D."/>
            <person name="Hitch T.C.A."/>
            <person name="Clavel T."/>
        </authorList>
    </citation>
    <scope>NUCLEOTIDE SEQUENCE [LARGE SCALE GENOMIC DNA]</scope>
    <source>
        <strain evidence="11 12">WCA-470BD-2E</strain>
    </source>
</reference>
<dbReference type="PANTHER" id="PTHR32432:SF4">
    <property type="entry name" value="CELL DIVISION PROTEIN FTSA"/>
    <property type="match status" value="1"/>
</dbReference>
<protein>
    <recommendedName>
        <fullName evidence="7 8">Cell division protein FtsA</fullName>
    </recommendedName>
</protein>
<dbReference type="EMBL" id="VUMW01000005">
    <property type="protein sequence ID" value="MST79479.1"/>
    <property type="molecule type" value="Genomic_DNA"/>
</dbReference>
<dbReference type="PROSITE" id="PS00329">
    <property type="entry name" value="HSP70_2"/>
    <property type="match status" value="1"/>
</dbReference>
<dbReference type="Pfam" id="PF14450">
    <property type="entry name" value="FtsA"/>
    <property type="match status" value="1"/>
</dbReference>
<feature type="compositionally biased region" description="Acidic residues" evidence="9">
    <location>
        <begin position="431"/>
        <end position="440"/>
    </location>
</feature>
<evidence type="ECO:0000256" key="3">
    <source>
        <dbReference type="ARBA" id="ARBA00022618"/>
    </source>
</evidence>
<name>A0A844FMC2_9LACO</name>
<dbReference type="GO" id="GO:0009898">
    <property type="term" value="C:cytoplasmic side of plasma membrane"/>
    <property type="evidence" value="ECO:0007669"/>
    <property type="project" value="UniProtKB-UniRule"/>
</dbReference>
<sequence length="462" mass="49963">MDNSTLLVGLDIGTTSVKVVVADAGRQGLQVYGAVASPTKGMRHGKIVDIDQVAESVKNALKQAGEKTSSHIFRVVTSLPISMLQLEAATGMINISDQGREVTDQDVRHVMQAAISSVKKKDRQAVSFFPNRFLIDGEKDVDDPRTMIARSLLVQGVVMTAPASEIHNINTALAHAGISNNFFVPAPMAVSSVALDEAERTFGAILLDLGGGSTTATVIKDGQIRYATVDLRGAVDITHDISVVLSTTMSDAEALKRDYGYADPELASENEKFSVKAVGQDQNNLVSEKYLSEIIFARLQQILKHVGKGLYKHGALGLPAGFIITGGSALLQGIDGLVAEDYDVKAKIYQPAQIGLRNPIYSVAYGLVAYASDLSDIGYIANTVIYDNQAFATNEATRSSSNNQKNLKRAVRTDEKDRDLAYNNTKHDGFEDAQELADPEENNKESKNKDKGLAAFFRKFFD</sequence>
<feature type="compositionally biased region" description="Polar residues" evidence="9">
    <location>
        <begin position="396"/>
        <end position="405"/>
    </location>
</feature>
<dbReference type="AlphaFoldDB" id="A0A844FMC2"/>
<keyword evidence="5 7" id="KW-0472">Membrane</keyword>
<dbReference type="SMART" id="SM00842">
    <property type="entry name" value="FtsA"/>
    <property type="match status" value="1"/>
</dbReference>
<comment type="similarity">
    <text evidence="7 8">Belongs to the FtsA/MreB family.</text>
</comment>
<comment type="caution">
    <text evidence="11">The sequence shown here is derived from an EMBL/GenBank/DDBJ whole genome shotgun (WGS) entry which is preliminary data.</text>
</comment>
<dbReference type="Pfam" id="PF02491">
    <property type="entry name" value="SHS2_FTSA"/>
    <property type="match status" value="1"/>
</dbReference>
<evidence type="ECO:0000256" key="7">
    <source>
        <dbReference type="HAMAP-Rule" id="MF_02033"/>
    </source>
</evidence>
<dbReference type="PIRSF" id="PIRSF003101">
    <property type="entry name" value="FtsA"/>
    <property type="match status" value="1"/>
</dbReference>
<feature type="region of interest" description="Disordered" evidence="9">
    <location>
        <begin position="396"/>
        <end position="449"/>
    </location>
</feature>
<dbReference type="NCBIfam" id="TIGR01174">
    <property type="entry name" value="ftsA"/>
    <property type="match status" value="1"/>
</dbReference>
<evidence type="ECO:0000256" key="9">
    <source>
        <dbReference type="SAM" id="MobiDB-lite"/>
    </source>
</evidence>
<gene>
    <name evidence="7 11" type="primary">ftsA</name>
    <name evidence="11" type="ORF">FYJ61_03070</name>
</gene>
<dbReference type="RefSeq" id="WP_009558498.1">
    <property type="nucleotide sequence ID" value="NZ_VUMW01000005.1"/>
</dbReference>
<keyword evidence="6 7" id="KW-0131">Cell cycle</keyword>
<feature type="domain" description="SHS2" evidence="10">
    <location>
        <begin position="7"/>
        <end position="194"/>
    </location>
</feature>
<dbReference type="Gene3D" id="3.30.420.40">
    <property type="match status" value="2"/>
</dbReference>
<evidence type="ECO:0000256" key="8">
    <source>
        <dbReference type="PIRNR" id="PIRNR003101"/>
    </source>
</evidence>